<evidence type="ECO:0000313" key="3">
    <source>
        <dbReference type="EMBL" id="MBD3867631.1"/>
    </source>
</evidence>
<dbReference type="CDD" id="cd00093">
    <property type="entry name" value="HTH_XRE"/>
    <property type="match status" value="1"/>
</dbReference>
<gene>
    <name evidence="3" type="ORF">IFK94_05855</name>
</gene>
<proteinExistence type="predicted"/>
<dbReference type="Proteomes" id="UP000648239">
    <property type="component" value="Unassembled WGS sequence"/>
</dbReference>
<dbReference type="InterPro" id="IPR011990">
    <property type="entry name" value="TPR-like_helical_dom_sf"/>
</dbReference>
<dbReference type="Gene3D" id="1.25.40.10">
    <property type="entry name" value="Tetratricopeptide repeat domain"/>
    <property type="match status" value="1"/>
</dbReference>
<dbReference type="PANTHER" id="PTHR10098">
    <property type="entry name" value="RAPSYN-RELATED"/>
    <property type="match status" value="1"/>
</dbReference>
<evidence type="ECO:0000313" key="4">
    <source>
        <dbReference type="Proteomes" id="UP000648239"/>
    </source>
</evidence>
<sequence>MSLGNLVRAGKPRAAETSGSSSRLGTYLRRLREGYGYTLRKVEERADILGESIDNSQLSRFEKGKAVPSFDKLRALARIFNIPVQTFSDVLDLEEYEPFKPSRGDYDELISAGAGLVSRGEFGRAYVYYERALEVAADRAAGAERDEAIADSRWRMATTLKRLGKLSMAEHELREILKECKRLVPRTRMRTLLQLSYLYRELGDLLLSSILAKEALTLSREVQDPTTEAGVLNTMANIAHAEDDFAAAVEAYGQCLRLLRSIGGSREMEAIVSVNLGGCMVQAGQTAKGMDLLRRALSDARKNGYRRASALALTRLGEAFREQGDAKQAMTSFSESDVFAARGNNCYHDILFLNAYRRWEMARSEENGTREKIAFGRLRHLRSLLQRRFPEVDAFDAHVDCYRGRYEVAE</sequence>
<dbReference type="InterPro" id="IPR010982">
    <property type="entry name" value="Lambda_DNA-bd_dom_sf"/>
</dbReference>
<dbReference type="GO" id="GO:0003677">
    <property type="term" value="F:DNA binding"/>
    <property type="evidence" value="ECO:0007669"/>
    <property type="project" value="InterPro"/>
</dbReference>
<protein>
    <submittedName>
        <fullName evidence="3">Helix-turn-helix transcriptional regulator</fullName>
    </submittedName>
</protein>
<dbReference type="SMART" id="SM00028">
    <property type="entry name" value="TPR"/>
    <property type="match status" value="5"/>
</dbReference>
<dbReference type="AlphaFoldDB" id="A0A8J6Y7S2"/>
<dbReference type="SUPFAM" id="SSF48452">
    <property type="entry name" value="TPR-like"/>
    <property type="match status" value="2"/>
</dbReference>
<dbReference type="InterPro" id="IPR001387">
    <property type="entry name" value="Cro/C1-type_HTH"/>
</dbReference>
<comment type="caution">
    <text evidence="3">The sequence shown here is derived from an EMBL/GenBank/DDBJ whole genome shotgun (WGS) entry which is preliminary data.</text>
</comment>
<name>A0A8J6Y7S2_9BACT</name>
<dbReference type="PROSITE" id="PS50943">
    <property type="entry name" value="HTH_CROC1"/>
    <property type="match status" value="1"/>
</dbReference>
<dbReference type="Pfam" id="PF13560">
    <property type="entry name" value="HTH_31"/>
    <property type="match status" value="1"/>
</dbReference>
<reference evidence="3 4" key="1">
    <citation type="submission" date="2020-08" db="EMBL/GenBank/DDBJ databases">
        <title>Acidobacteriota in marine sediments use diverse sulfur dissimilation pathways.</title>
        <authorList>
            <person name="Wasmund K."/>
        </authorList>
    </citation>
    <scope>NUCLEOTIDE SEQUENCE [LARGE SCALE GENOMIC DNA]</scope>
    <source>
        <strain evidence="3">MAG AM4</strain>
    </source>
</reference>
<feature type="region of interest" description="Disordered" evidence="1">
    <location>
        <begin position="1"/>
        <end position="21"/>
    </location>
</feature>
<dbReference type="Gene3D" id="1.10.260.40">
    <property type="entry name" value="lambda repressor-like DNA-binding domains"/>
    <property type="match status" value="1"/>
</dbReference>
<dbReference type="SMART" id="SM00530">
    <property type="entry name" value="HTH_XRE"/>
    <property type="match status" value="1"/>
</dbReference>
<accession>A0A8J6Y7S2</accession>
<evidence type="ECO:0000256" key="1">
    <source>
        <dbReference type="SAM" id="MobiDB-lite"/>
    </source>
</evidence>
<dbReference type="InterPro" id="IPR019734">
    <property type="entry name" value="TPR_rpt"/>
</dbReference>
<organism evidence="3 4">
    <name type="scientific">Candidatus Polarisedimenticola svalbardensis</name>
    <dbReference type="NCBI Taxonomy" id="2886004"/>
    <lineage>
        <taxon>Bacteria</taxon>
        <taxon>Pseudomonadati</taxon>
        <taxon>Acidobacteriota</taxon>
        <taxon>Candidatus Polarisedimenticolia</taxon>
        <taxon>Candidatus Polarisedimenticolales</taxon>
        <taxon>Candidatus Polarisedimenticolaceae</taxon>
        <taxon>Candidatus Polarisedimenticola</taxon>
    </lineage>
</organism>
<dbReference type="PANTHER" id="PTHR10098:SF108">
    <property type="entry name" value="TETRATRICOPEPTIDE REPEAT PROTEIN 28"/>
    <property type="match status" value="1"/>
</dbReference>
<feature type="domain" description="HTH cro/C1-type" evidence="2">
    <location>
        <begin position="28"/>
        <end position="87"/>
    </location>
</feature>
<evidence type="ECO:0000259" key="2">
    <source>
        <dbReference type="PROSITE" id="PS50943"/>
    </source>
</evidence>
<dbReference type="SUPFAM" id="SSF47413">
    <property type="entry name" value="lambda repressor-like DNA-binding domains"/>
    <property type="match status" value="1"/>
</dbReference>
<dbReference type="EMBL" id="JACXWD010000013">
    <property type="protein sequence ID" value="MBD3867631.1"/>
    <property type="molecule type" value="Genomic_DNA"/>
</dbReference>